<accession>A0A6L9Y3I3</accession>
<evidence type="ECO:0000256" key="9">
    <source>
        <dbReference type="ARBA" id="ARBA00023270"/>
    </source>
</evidence>
<evidence type="ECO:0000256" key="6">
    <source>
        <dbReference type="ARBA" id="ARBA00022490"/>
    </source>
</evidence>
<evidence type="ECO:0000256" key="1">
    <source>
        <dbReference type="ARBA" id="ARBA00003518"/>
    </source>
</evidence>
<evidence type="ECO:0000256" key="8">
    <source>
        <dbReference type="ARBA" id="ARBA00023126"/>
    </source>
</evidence>
<evidence type="ECO:0000256" key="3">
    <source>
        <dbReference type="ARBA" id="ARBA00004857"/>
    </source>
</evidence>
<dbReference type="PANTHER" id="PTHR10683:SF31">
    <property type="entry name" value="TRANSALDOLASE"/>
    <property type="match status" value="1"/>
</dbReference>
<dbReference type="InterPro" id="IPR013785">
    <property type="entry name" value="Aldolase_TIM"/>
</dbReference>
<comment type="function">
    <text evidence="1 10">Transaldolase is important for the balance of metabolites in the pentose-phosphate pathway.</text>
</comment>
<sequence length="389" mass="41626">MDQSEHLLKHAGEKVHASSPSTTALLSQAGVSVWLDGISREQLASGTLHTLIATRGVVGVTTNLSTFASAVAGRTSYETQLRTLSDHGSTVAEAIDSLISSDVVNAAAALEPIFQRTQGLDGRVSIGVDPTFANQAHLTLERASYLWTTLNRPNVMIEIPATAEGIEAIADATASGISVNVTLLFSIDIYRLVIRAYLSGLARAQLAGHDLTTIHSVASFSVSLVDTEIDGRLGDTDAPDAAELRGTVGTANARLAYRVFQEEFSSPRAQSLLTRGARVQRLLWTSTGVQSPDVPDTFYVGELIAPGVVISMQPTTLEAFADHGVVSRNALSDHYDEAVDTFERLHAAGISYEKVTDKLLSEGVKRSEASWRRLNNVVSEALRQSPEDS</sequence>
<keyword evidence="12" id="KW-1185">Reference proteome</keyword>
<dbReference type="PANTHER" id="PTHR10683">
    <property type="entry name" value="TRANSALDOLASE"/>
    <property type="match status" value="1"/>
</dbReference>
<organism evidence="11 12">
    <name type="scientific">Leifsonia tongyongensis</name>
    <dbReference type="NCBI Taxonomy" id="1268043"/>
    <lineage>
        <taxon>Bacteria</taxon>
        <taxon>Bacillati</taxon>
        <taxon>Actinomycetota</taxon>
        <taxon>Actinomycetes</taxon>
        <taxon>Micrococcales</taxon>
        <taxon>Microbacteriaceae</taxon>
        <taxon>Leifsonia</taxon>
    </lineage>
</organism>
<proteinExistence type="inferred from homology"/>
<evidence type="ECO:0000256" key="4">
    <source>
        <dbReference type="ARBA" id="ARBA00008426"/>
    </source>
</evidence>
<evidence type="ECO:0000256" key="2">
    <source>
        <dbReference type="ARBA" id="ARBA00004496"/>
    </source>
</evidence>
<gene>
    <name evidence="10 11" type="primary">tal</name>
    <name evidence="11" type="ORF">G3T36_18215</name>
</gene>
<evidence type="ECO:0000256" key="5">
    <source>
        <dbReference type="ARBA" id="ARBA00013151"/>
    </source>
</evidence>
<dbReference type="Proteomes" id="UP000474967">
    <property type="component" value="Unassembled WGS sequence"/>
</dbReference>
<evidence type="ECO:0000256" key="10">
    <source>
        <dbReference type="HAMAP-Rule" id="MF_00493"/>
    </source>
</evidence>
<comment type="subcellular location">
    <subcellularLocation>
        <location evidence="2 10">Cytoplasm</location>
    </subcellularLocation>
</comment>
<comment type="caution">
    <text evidence="11">The sequence shown here is derived from an EMBL/GenBank/DDBJ whole genome shotgun (WGS) entry which is preliminary data.</text>
</comment>
<dbReference type="SUPFAM" id="SSF51569">
    <property type="entry name" value="Aldolase"/>
    <property type="match status" value="1"/>
</dbReference>
<comment type="similarity">
    <text evidence="4 10">Belongs to the transaldolase family. Type 2 subfamily.</text>
</comment>
<comment type="pathway">
    <text evidence="3 10">Carbohydrate degradation; pentose phosphate pathway; D-glyceraldehyde 3-phosphate and beta-D-fructose 6-phosphate from D-ribose 5-phosphate and D-xylulose 5-phosphate (non-oxidative stage): step 2/3.</text>
</comment>
<name>A0A6L9Y3I3_9MICO</name>
<dbReference type="HAMAP" id="MF_00493">
    <property type="entry name" value="Transaldolase_2"/>
    <property type="match status" value="1"/>
</dbReference>
<reference evidence="11 12" key="1">
    <citation type="journal article" date="2014" name="J. Microbiol.">
        <title>Diaminobutyricibacter tongyongensis gen. nov., sp. nov. and Homoserinibacter gongjuensis gen. nov., sp. nov. belong to the family Microbacteriaceae.</title>
        <authorList>
            <person name="Kim S.J."/>
            <person name="Ahn J.H."/>
            <person name="Weon H.Y."/>
            <person name="Hamada M."/>
            <person name="Suzuki K."/>
            <person name="Kwon S.W."/>
        </authorList>
    </citation>
    <scope>NUCLEOTIDE SEQUENCE [LARGE SCALE GENOMIC DNA]</scope>
    <source>
        <strain evidence="11 12">NBRC 108724</strain>
    </source>
</reference>
<dbReference type="NCBIfam" id="NF002881">
    <property type="entry name" value="PRK03343.1"/>
    <property type="match status" value="1"/>
</dbReference>
<evidence type="ECO:0000256" key="7">
    <source>
        <dbReference type="ARBA" id="ARBA00022679"/>
    </source>
</evidence>
<evidence type="ECO:0000313" key="12">
    <source>
        <dbReference type="Proteomes" id="UP000474967"/>
    </source>
</evidence>
<dbReference type="Gene3D" id="3.20.20.70">
    <property type="entry name" value="Aldolase class I"/>
    <property type="match status" value="1"/>
</dbReference>
<dbReference type="AlphaFoldDB" id="A0A6L9Y3I3"/>
<comment type="catalytic activity">
    <reaction evidence="10">
        <text>D-sedoheptulose 7-phosphate + D-glyceraldehyde 3-phosphate = D-erythrose 4-phosphate + beta-D-fructose 6-phosphate</text>
        <dbReference type="Rhea" id="RHEA:17053"/>
        <dbReference type="ChEBI" id="CHEBI:16897"/>
        <dbReference type="ChEBI" id="CHEBI:57483"/>
        <dbReference type="ChEBI" id="CHEBI:57634"/>
        <dbReference type="ChEBI" id="CHEBI:59776"/>
        <dbReference type="EC" id="2.2.1.2"/>
    </reaction>
</comment>
<keyword evidence="9 10" id="KW-0704">Schiff base</keyword>
<dbReference type="Pfam" id="PF00923">
    <property type="entry name" value="TAL_FSA"/>
    <property type="match status" value="1"/>
</dbReference>
<dbReference type="RefSeq" id="WP_163291281.1">
    <property type="nucleotide sequence ID" value="NZ_JAAGWY010000005.1"/>
</dbReference>
<dbReference type="GO" id="GO:0005737">
    <property type="term" value="C:cytoplasm"/>
    <property type="evidence" value="ECO:0007669"/>
    <property type="project" value="UniProtKB-SubCell"/>
</dbReference>
<dbReference type="EMBL" id="JAAGWY010000005">
    <property type="protein sequence ID" value="NEN07794.1"/>
    <property type="molecule type" value="Genomic_DNA"/>
</dbReference>
<dbReference type="GO" id="GO:0006098">
    <property type="term" value="P:pentose-phosphate shunt"/>
    <property type="evidence" value="ECO:0007669"/>
    <property type="project" value="UniProtKB-UniRule"/>
</dbReference>
<dbReference type="NCBIfam" id="TIGR00876">
    <property type="entry name" value="tal_mycobact"/>
    <property type="match status" value="1"/>
</dbReference>
<evidence type="ECO:0000313" key="11">
    <source>
        <dbReference type="EMBL" id="NEN07794.1"/>
    </source>
</evidence>
<dbReference type="UniPathway" id="UPA00115">
    <property type="reaction ID" value="UER00414"/>
</dbReference>
<dbReference type="CDD" id="cd00955">
    <property type="entry name" value="Transaldolase_like"/>
    <property type="match status" value="1"/>
</dbReference>
<keyword evidence="6 10" id="KW-0963">Cytoplasm</keyword>
<dbReference type="PIRSF" id="PIRSF036915">
    <property type="entry name" value="Trnald_Bac_Plnt"/>
    <property type="match status" value="1"/>
</dbReference>
<keyword evidence="8 10" id="KW-0570">Pentose shunt</keyword>
<dbReference type="EC" id="2.2.1.2" evidence="5 10"/>
<protein>
    <recommendedName>
        <fullName evidence="5 10">Transaldolase</fullName>
        <ecNumber evidence="5 10">2.2.1.2</ecNumber>
    </recommendedName>
</protein>
<dbReference type="InterPro" id="IPR001585">
    <property type="entry name" value="TAL/FSA"/>
</dbReference>
<comment type="caution">
    <text evidence="10">Lacks conserved residue(s) required for the propagation of feature annotation.</text>
</comment>
<keyword evidence="7 10" id="KW-0808">Transferase</keyword>
<dbReference type="GO" id="GO:0005975">
    <property type="term" value="P:carbohydrate metabolic process"/>
    <property type="evidence" value="ECO:0007669"/>
    <property type="project" value="InterPro"/>
</dbReference>
<dbReference type="GO" id="GO:0004801">
    <property type="term" value="F:transaldolase activity"/>
    <property type="evidence" value="ECO:0007669"/>
    <property type="project" value="UniProtKB-UniRule"/>
</dbReference>
<dbReference type="InterPro" id="IPR004732">
    <property type="entry name" value="Transaldolase_2"/>
</dbReference>